<name>A0A210PLU2_MIZYE</name>
<feature type="compositionally biased region" description="Polar residues" evidence="1">
    <location>
        <begin position="285"/>
        <end position="296"/>
    </location>
</feature>
<dbReference type="PANTHER" id="PTHR15034">
    <property type="entry name" value="DEATH DOMAIN-CONTAINING PROTEIN CRADD"/>
    <property type="match status" value="1"/>
</dbReference>
<feature type="compositionally biased region" description="Basic and acidic residues" evidence="1">
    <location>
        <begin position="268"/>
        <end position="284"/>
    </location>
</feature>
<dbReference type="PANTHER" id="PTHR15034:SF5">
    <property type="entry name" value="DEATH DOMAIN-CONTAINING PROTEIN CRADD"/>
    <property type="match status" value="1"/>
</dbReference>
<evidence type="ECO:0000313" key="3">
    <source>
        <dbReference type="EMBL" id="OWF37453.1"/>
    </source>
</evidence>
<reference evidence="3 4" key="1">
    <citation type="journal article" date="2017" name="Nat. Ecol. Evol.">
        <title>Scallop genome provides insights into evolution of bilaterian karyotype and development.</title>
        <authorList>
            <person name="Wang S."/>
            <person name="Zhang J."/>
            <person name="Jiao W."/>
            <person name="Li J."/>
            <person name="Xun X."/>
            <person name="Sun Y."/>
            <person name="Guo X."/>
            <person name="Huan P."/>
            <person name="Dong B."/>
            <person name="Zhang L."/>
            <person name="Hu X."/>
            <person name="Sun X."/>
            <person name="Wang J."/>
            <person name="Zhao C."/>
            <person name="Wang Y."/>
            <person name="Wang D."/>
            <person name="Huang X."/>
            <person name="Wang R."/>
            <person name="Lv J."/>
            <person name="Li Y."/>
            <person name="Zhang Z."/>
            <person name="Liu B."/>
            <person name="Lu W."/>
            <person name="Hui Y."/>
            <person name="Liang J."/>
            <person name="Zhou Z."/>
            <person name="Hou R."/>
            <person name="Li X."/>
            <person name="Liu Y."/>
            <person name="Li H."/>
            <person name="Ning X."/>
            <person name="Lin Y."/>
            <person name="Zhao L."/>
            <person name="Xing Q."/>
            <person name="Dou J."/>
            <person name="Li Y."/>
            <person name="Mao J."/>
            <person name="Guo H."/>
            <person name="Dou H."/>
            <person name="Li T."/>
            <person name="Mu C."/>
            <person name="Jiang W."/>
            <person name="Fu Q."/>
            <person name="Fu X."/>
            <person name="Miao Y."/>
            <person name="Liu J."/>
            <person name="Yu Q."/>
            <person name="Li R."/>
            <person name="Liao H."/>
            <person name="Li X."/>
            <person name="Kong Y."/>
            <person name="Jiang Z."/>
            <person name="Chourrout D."/>
            <person name="Li R."/>
            <person name="Bao Z."/>
        </authorList>
    </citation>
    <scope>NUCLEOTIDE SEQUENCE [LARGE SCALE GENOMIC DNA]</scope>
    <source>
        <strain evidence="3 4">PY_sf001</strain>
    </source>
</reference>
<dbReference type="Gene3D" id="1.10.533.10">
    <property type="entry name" value="Death Domain, Fas"/>
    <property type="match status" value="1"/>
</dbReference>
<dbReference type="PROSITE" id="PS50209">
    <property type="entry name" value="CARD"/>
    <property type="match status" value="1"/>
</dbReference>
<dbReference type="Pfam" id="PF00619">
    <property type="entry name" value="CARD"/>
    <property type="match status" value="1"/>
</dbReference>
<evidence type="ECO:0000313" key="4">
    <source>
        <dbReference type="Proteomes" id="UP000242188"/>
    </source>
</evidence>
<dbReference type="InterPro" id="IPR001315">
    <property type="entry name" value="CARD"/>
</dbReference>
<dbReference type="AlphaFoldDB" id="A0A210PLU2"/>
<protein>
    <submittedName>
        <fullName evidence="3">B-cell lymphoma/leukemia 10</fullName>
    </submittedName>
</protein>
<dbReference type="GO" id="GO:0002020">
    <property type="term" value="F:protease binding"/>
    <property type="evidence" value="ECO:0007669"/>
    <property type="project" value="InterPro"/>
</dbReference>
<dbReference type="Proteomes" id="UP000242188">
    <property type="component" value="Unassembled WGS sequence"/>
</dbReference>
<gene>
    <name evidence="3" type="ORF">KP79_PYT04705</name>
</gene>
<feature type="region of interest" description="Disordered" evidence="1">
    <location>
        <begin position="225"/>
        <end position="303"/>
    </location>
</feature>
<sequence length="303" mass="34660">MGTPTEEEVLAGIKRLILEENRQLLCKYMNPARYLDYLRSKFVLNEEDKEEIEYEKTRKQKASVMIDILLRKGGNAYDVFVKAIQVDRTQTDLVRILHTEYEKRRNNYFALVRGPATSRIHIDDRSLPKPAPPPRATTDSGPPENIPPEHDHVPPPITKPLLSAQPGRKRNLLQIGSQQKACHDPTVSSEEKEAIYYRDRPEMARPAGAVNHIPSAVHEIEHRDIPSSARQVEDTETESMKEKKEQTNRHKLKFTSRSADNAEIDPDQETHRKECLREGEEHTESLTTGSLISADSTKLKEIM</sequence>
<keyword evidence="4" id="KW-1185">Reference proteome</keyword>
<dbReference type="EMBL" id="NEDP02005589">
    <property type="protein sequence ID" value="OWF37453.1"/>
    <property type="molecule type" value="Genomic_DNA"/>
</dbReference>
<dbReference type="GO" id="GO:0070513">
    <property type="term" value="F:death domain binding"/>
    <property type="evidence" value="ECO:0007669"/>
    <property type="project" value="InterPro"/>
</dbReference>
<dbReference type="InterPro" id="IPR011029">
    <property type="entry name" value="DEATH-like_dom_sf"/>
</dbReference>
<dbReference type="GO" id="GO:0042981">
    <property type="term" value="P:regulation of apoptotic process"/>
    <property type="evidence" value="ECO:0007669"/>
    <property type="project" value="InterPro"/>
</dbReference>
<comment type="caution">
    <text evidence="3">The sequence shown here is derived from an EMBL/GenBank/DDBJ whole genome shotgun (WGS) entry which is preliminary data.</text>
</comment>
<feature type="compositionally biased region" description="Basic and acidic residues" evidence="1">
    <location>
        <begin position="238"/>
        <end position="248"/>
    </location>
</feature>
<feature type="region of interest" description="Disordered" evidence="1">
    <location>
        <begin position="120"/>
        <end position="163"/>
    </location>
</feature>
<organism evidence="3 4">
    <name type="scientific">Mizuhopecten yessoensis</name>
    <name type="common">Japanese scallop</name>
    <name type="synonym">Patinopecten yessoensis</name>
    <dbReference type="NCBI Taxonomy" id="6573"/>
    <lineage>
        <taxon>Eukaryota</taxon>
        <taxon>Metazoa</taxon>
        <taxon>Spiralia</taxon>
        <taxon>Lophotrochozoa</taxon>
        <taxon>Mollusca</taxon>
        <taxon>Bivalvia</taxon>
        <taxon>Autobranchia</taxon>
        <taxon>Pteriomorphia</taxon>
        <taxon>Pectinida</taxon>
        <taxon>Pectinoidea</taxon>
        <taxon>Pectinidae</taxon>
        <taxon>Mizuhopecten</taxon>
    </lineage>
</organism>
<evidence type="ECO:0000256" key="1">
    <source>
        <dbReference type="SAM" id="MobiDB-lite"/>
    </source>
</evidence>
<feature type="domain" description="CARD" evidence="2">
    <location>
        <begin position="10"/>
        <end position="85"/>
    </location>
</feature>
<dbReference type="InterPro" id="IPR037939">
    <property type="entry name" value="CRADD"/>
</dbReference>
<accession>A0A210PLU2</accession>
<evidence type="ECO:0000259" key="2">
    <source>
        <dbReference type="PROSITE" id="PS50209"/>
    </source>
</evidence>
<dbReference type="SUPFAM" id="SSF47986">
    <property type="entry name" value="DEATH domain"/>
    <property type="match status" value="1"/>
</dbReference>
<dbReference type="OrthoDB" id="5984934at2759"/>
<proteinExistence type="predicted"/>